<sequence length="1785" mass="198417">MSAYANIRAAIADEGVNQRVEVNQRALIDKILARYASAGAVYRELLQNSNDAEASRAEIHITTVKRDQSVGKEEVTQVLYRNNGLPFRPQDWARLRKIAEGNPDETKVGAFGVGAYTMFSVCEEPIVVSGPKGKEEALAFFWKGDSLWTKTGKAPKEFLMADSDQNWTSFILPSRDPYPVPDLVEFGQFLAASLTFTQCLSSVKVHVNDVLCLSIDKANLESRVIATPKSSWWSSGGAVTSTSSGMFALGSSGLIQTSVELNVSLRKGLRSDCAMETSKVRARYASATAKTKIPPDVEKRMVRVTKKRPPKEVKVQILLDAADHDPSEKSKNTRAFEITQSFSPSMGSGRIFIGFRTSQTTGLGIHLAAPLMPTVEREAIDFVDAALRSYNSGLLEIAGIVSRLTLEHEMARIGELWQLGAGEREEWEAKREERKKQKGSVEEKEDKADGETVTSESTTISSSLFSFATFMARGVKEKVTEVVKQLPVIGEDDETTELLNPLDDRPLSVVELDAILLMKAYCPRQSTPDTLVGQALAKGFSRCLSTMPPVLTKGGVCRGSDAKLPSLGIEAFVNSACVRRVMFDNATEYHSLVASVPKVNANDLIRSLRDEVLDEAKLIRLLKWYAKATRVDRSLERFGLRIKESINYEVVSAVKKADVSLAKAAEPIEVRRLDDILYFASDELGGLPLPEAVFDTALLERVGRRTLENRVYEDWFSTLPFDIWASFISQHPAMQTGQPQEINLKVLVAFSKHYTSIESTSAKRRFVELLPVDAPCVPYEGGFGRPSDMYLASSDLSAFEGCGQFYKVSEGLVKAGVSETFLQALALISIDVLFNHLDTLKWNNNCRPLIQYLVDAELSAADMLKLRSTQYLPAEGEDHQVYAPSELYLKSNPNELAIFPFVRFLQWPSSEGISKRQRDFLVKLGLRTEPSLTEVMSFILAESKKSDKEKDGRLYMESINFVVKRLGPHGLYEKDIVRYRATKFLPCIRQNLESGDMITELQAPTSCYYNPSAITMGFPTLDPQLDTINLATRLSVLKDPSTGVLVKRLIQLVDICNAKIDYHERTGKKREVATQVESLFTDVFQYLSTRTSDFKKTELNPLTKKAFIPCKSRGNIAFYLASQVFFEPADQTSREDSLAETLFKQVPFNSFLSLVGVKSEPSLRELFSLMLEKPDAVLDSLGEASYKALLRRIAANPPFRILTKEIRSCPFLLGYLVIDEDLAEDEEKKEGHHAQYVLACAEDIFIVDNSFLRRQFPMLCAPMEQSLEDFYASVGSRYVSQVVKKEHEVNGRTSVDTPLTRSFAARLRERRPLLLSPMNSNRALAKDAATVLSDDNLVTRTEQNNNLHNSVLRLVRCGWSSSGFDPSEISVSALDYACLSCTCSSSILCTDCIIEIETIQTGRRPVTEPPVSRPKPISTERPIDKSVPGKQPPTAQPMSDNKPQTSRTSEKDSSDKSAVGNPSDEQAGDGFGSILQQMFPSVHPSTIQNLLGPNPSKEKAREVANQLATSHSAAEGTKGPPDKPSHGDEKFTAKPDSTQKKKPSRFMSKFTKPFRNTSQGTQHITQDSLSFDANNTPTSPEHDAFNHNALESMIDKAVKSTQSISSAGICSPETHVHHNLPQGLERGDTCEIIPSQNIKPHGIAKNGIRIFCERSADESFLQLNRDAVEHFSVVIQNLAAIFSVALSSGEYDIRILGSISRLTYSNVQPSVAIYYDPKGSTIAFNSNRSLYFNLRYFCSLHMKRIDSACYSYWYITFAHELAVRTQSLISGIFFLTPFFFPHSTI</sequence>
<gene>
    <name evidence="3" type="ORF">THAOC_29238</name>
</gene>
<evidence type="ECO:0000313" key="4">
    <source>
        <dbReference type="Proteomes" id="UP000266841"/>
    </source>
</evidence>
<feature type="compositionally biased region" description="Basic and acidic residues" evidence="1">
    <location>
        <begin position="430"/>
        <end position="450"/>
    </location>
</feature>
<dbReference type="Pfam" id="PF12449">
    <property type="entry name" value="DUF3684"/>
    <property type="match status" value="2"/>
</dbReference>
<dbReference type="EMBL" id="AGNL01041412">
    <property type="protein sequence ID" value="EJK51578.1"/>
    <property type="molecule type" value="Genomic_DNA"/>
</dbReference>
<dbReference type="InterPro" id="IPR036890">
    <property type="entry name" value="HATPase_C_sf"/>
</dbReference>
<evidence type="ECO:0000259" key="2">
    <source>
        <dbReference type="Pfam" id="PF25794"/>
    </source>
</evidence>
<dbReference type="Pfam" id="PF25794">
    <property type="entry name" value="SACS"/>
    <property type="match status" value="1"/>
</dbReference>
<dbReference type="InterPro" id="IPR022155">
    <property type="entry name" value="DUF3684"/>
</dbReference>
<feature type="compositionally biased region" description="Basic and acidic residues" evidence="1">
    <location>
        <begin position="1520"/>
        <end position="1539"/>
    </location>
</feature>
<feature type="compositionally biased region" description="Polar residues" evidence="1">
    <location>
        <begin position="1436"/>
        <end position="1447"/>
    </location>
</feature>
<evidence type="ECO:0000256" key="1">
    <source>
        <dbReference type="SAM" id="MobiDB-lite"/>
    </source>
</evidence>
<dbReference type="Gene3D" id="3.30.565.10">
    <property type="entry name" value="Histidine kinase-like ATPase, C-terminal domain"/>
    <property type="match status" value="1"/>
</dbReference>
<dbReference type="OMA" id="VYWWVIL"/>
<dbReference type="eggNOG" id="ENOG502QPMA">
    <property type="taxonomic scope" value="Eukaryota"/>
</dbReference>
<feature type="region of interest" description="Disordered" evidence="1">
    <location>
        <begin position="1403"/>
        <end position="1471"/>
    </location>
</feature>
<reference evidence="3 4" key="1">
    <citation type="journal article" date="2012" name="Genome Biol.">
        <title>Genome and low-iron response of an oceanic diatom adapted to chronic iron limitation.</title>
        <authorList>
            <person name="Lommer M."/>
            <person name="Specht M."/>
            <person name="Roy A.S."/>
            <person name="Kraemer L."/>
            <person name="Andreson R."/>
            <person name="Gutowska M.A."/>
            <person name="Wolf J."/>
            <person name="Bergner S.V."/>
            <person name="Schilhabel M.B."/>
            <person name="Klostermeier U.C."/>
            <person name="Beiko R.G."/>
            <person name="Rosenstiel P."/>
            <person name="Hippler M."/>
            <person name="Laroche J."/>
        </authorList>
    </citation>
    <scope>NUCLEOTIDE SEQUENCE [LARGE SCALE GENOMIC DNA]</scope>
    <source>
        <strain evidence="3 4">CCMP1005</strain>
    </source>
</reference>
<dbReference type="OrthoDB" id="1262810at2759"/>
<proteinExistence type="predicted"/>
<protein>
    <recommendedName>
        <fullName evidence="2">Sacsin/Nov domain-containing protein</fullName>
    </recommendedName>
</protein>
<feature type="region of interest" description="Disordered" evidence="1">
    <location>
        <begin position="430"/>
        <end position="455"/>
    </location>
</feature>
<comment type="caution">
    <text evidence="3">The sequence shown here is derived from an EMBL/GenBank/DDBJ whole genome shotgun (WGS) entry which is preliminary data.</text>
</comment>
<feature type="domain" description="Sacsin/Nov" evidence="2">
    <location>
        <begin position="27"/>
        <end position="131"/>
    </location>
</feature>
<dbReference type="Proteomes" id="UP000266841">
    <property type="component" value="Unassembled WGS sequence"/>
</dbReference>
<keyword evidence="4" id="KW-1185">Reference proteome</keyword>
<dbReference type="PANTHER" id="PTHR47839:SF1">
    <property type="entry name" value="DOMAIN PROTEIN, PUTATIVE (AFU_ORTHOLOGUE AFUA_6G04830)-RELATED"/>
    <property type="match status" value="1"/>
</dbReference>
<dbReference type="PANTHER" id="PTHR47839">
    <property type="entry name" value="DOMAIN PROTEIN, PUTATIVE (AFU_ORTHOLOGUE AFUA_6G04830)-RELATED"/>
    <property type="match status" value="1"/>
</dbReference>
<organism evidence="3 4">
    <name type="scientific">Thalassiosira oceanica</name>
    <name type="common">Marine diatom</name>
    <dbReference type="NCBI Taxonomy" id="159749"/>
    <lineage>
        <taxon>Eukaryota</taxon>
        <taxon>Sar</taxon>
        <taxon>Stramenopiles</taxon>
        <taxon>Ochrophyta</taxon>
        <taxon>Bacillariophyta</taxon>
        <taxon>Coscinodiscophyceae</taxon>
        <taxon>Thalassiosirophycidae</taxon>
        <taxon>Thalassiosirales</taxon>
        <taxon>Thalassiosiraceae</taxon>
        <taxon>Thalassiosira</taxon>
    </lineage>
</organism>
<dbReference type="InterPro" id="IPR058210">
    <property type="entry name" value="SACS/Nov_dom"/>
</dbReference>
<evidence type="ECO:0000313" key="3">
    <source>
        <dbReference type="EMBL" id="EJK51578.1"/>
    </source>
</evidence>
<name>K0RD04_THAOC</name>
<accession>K0RD04</accession>
<dbReference type="SUPFAM" id="SSF55874">
    <property type="entry name" value="ATPase domain of HSP90 chaperone/DNA topoisomerase II/histidine kinase"/>
    <property type="match status" value="1"/>
</dbReference>
<feature type="region of interest" description="Disordered" evidence="1">
    <location>
        <begin position="1484"/>
        <end position="1545"/>
    </location>
</feature>